<accession>A0A165FWU1</accession>
<dbReference type="Pfam" id="PF12937">
    <property type="entry name" value="F-box-like"/>
    <property type="match status" value="1"/>
</dbReference>
<protein>
    <recommendedName>
        <fullName evidence="1">F-box domain-containing protein</fullName>
    </recommendedName>
</protein>
<dbReference type="InterPro" id="IPR032675">
    <property type="entry name" value="LRR_dom_sf"/>
</dbReference>
<dbReference type="InterPro" id="IPR036047">
    <property type="entry name" value="F-box-like_dom_sf"/>
</dbReference>
<gene>
    <name evidence="2" type="ORF">EXIGLDRAFT_838368</name>
</gene>
<dbReference type="Gene3D" id="3.80.10.10">
    <property type="entry name" value="Ribonuclease Inhibitor"/>
    <property type="match status" value="1"/>
</dbReference>
<organism evidence="2 3">
    <name type="scientific">Exidia glandulosa HHB12029</name>
    <dbReference type="NCBI Taxonomy" id="1314781"/>
    <lineage>
        <taxon>Eukaryota</taxon>
        <taxon>Fungi</taxon>
        <taxon>Dikarya</taxon>
        <taxon>Basidiomycota</taxon>
        <taxon>Agaricomycotina</taxon>
        <taxon>Agaricomycetes</taxon>
        <taxon>Auriculariales</taxon>
        <taxon>Exidiaceae</taxon>
        <taxon>Exidia</taxon>
    </lineage>
</organism>
<name>A0A165FWU1_EXIGL</name>
<keyword evidence="3" id="KW-1185">Reference proteome</keyword>
<dbReference type="Gene3D" id="1.20.1280.50">
    <property type="match status" value="1"/>
</dbReference>
<evidence type="ECO:0000313" key="2">
    <source>
        <dbReference type="EMBL" id="KZV89651.1"/>
    </source>
</evidence>
<dbReference type="AlphaFoldDB" id="A0A165FWU1"/>
<dbReference type="InParanoid" id="A0A165FWU1"/>
<dbReference type="PROSITE" id="PS50181">
    <property type="entry name" value="FBOX"/>
    <property type="match status" value="1"/>
</dbReference>
<feature type="domain" description="F-box" evidence="1">
    <location>
        <begin position="72"/>
        <end position="119"/>
    </location>
</feature>
<reference evidence="2 3" key="1">
    <citation type="journal article" date="2016" name="Mol. Biol. Evol.">
        <title>Comparative Genomics of Early-Diverging Mushroom-Forming Fungi Provides Insights into the Origins of Lignocellulose Decay Capabilities.</title>
        <authorList>
            <person name="Nagy L.G."/>
            <person name="Riley R."/>
            <person name="Tritt A."/>
            <person name="Adam C."/>
            <person name="Daum C."/>
            <person name="Floudas D."/>
            <person name="Sun H."/>
            <person name="Yadav J.S."/>
            <person name="Pangilinan J."/>
            <person name="Larsson K.H."/>
            <person name="Matsuura K."/>
            <person name="Barry K."/>
            <person name="Labutti K."/>
            <person name="Kuo R."/>
            <person name="Ohm R.A."/>
            <person name="Bhattacharya S.S."/>
            <person name="Shirouzu T."/>
            <person name="Yoshinaga Y."/>
            <person name="Martin F.M."/>
            <person name="Grigoriev I.V."/>
            <person name="Hibbett D.S."/>
        </authorList>
    </citation>
    <scope>NUCLEOTIDE SEQUENCE [LARGE SCALE GENOMIC DNA]</scope>
    <source>
        <strain evidence="2 3">HHB12029</strain>
    </source>
</reference>
<dbReference type="SUPFAM" id="SSF81383">
    <property type="entry name" value="F-box domain"/>
    <property type="match status" value="1"/>
</dbReference>
<dbReference type="SUPFAM" id="SSF52047">
    <property type="entry name" value="RNI-like"/>
    <property type="match status" value="1"/>
</dbReference>
<dbReference type="SMART" id="SM00256">
    <property type="entry name" value="FBOX"/>
    <property type="match status" value="1"/>
</dbReference>
<evidence type="ECO:0000313" key="3">
    <source>
        <dbReference type="Proteomes" id="UP000077266"/>
    </source>
</evidence>
<evidence type="ECO:0000259" key="1">
    <source>
        <dbReference type="PROSITE" id="PS50181"/>
    </source>
</evidence>
<dbReference type="InterPro" id="IPR001810">
    <property type="entry name" value="F-box_dom"/>
</dbReference>
<proteinExistence type="predicted"/>
<sequence length="567" mass="64435">MLRTPTTTCPELKRVLDRAFQRVFSDLDVCLDMPVPSSRHELLVDAIATLTRRFQSALDSVARAAARRANAHAPVNRLVDDVLVRIFHHVPLFERMRVSRTCQKWRLAARTDSSLWNTIYYDLRVDTQPLSSMLARTKGSLLDLEYRIVSDLEAMLDEDLNHLFRELTFRFHRLRSLKITSIVAIDRVLQLLPSKTLETLKLDWSEADSPLAIHIPIRASTYPSVTFLALDNVFLESKIYHAHDSDPGGITILRSFPSVRVLSFGYAYSGSTFTEPRLSFLRVMLETCPEVEELRLTTLDCEPYKADVEQPLARPNGNHPLRRLVLRGTGNIQTTLGRLLWYFSDLRPLDITVINETGAHESYRPHLYDEEISMFRALEDDATLSINGVVRSLDPDIFLCTIVGSDATGLRQILRTEMTILPLRRIVPAGVVTLTVDFTLWMRWPSGAPALPSLLELKLYSRHKTFLLWPRSSGSVVPKCDALRIVELSCGKQPYLPSVYQSEIERFVRNHVPSTCLPLSSMDIYGMEGVPKEGTTRFQHSAFAQNFGIHAELKWPFLNDGMDDLDG</sequence>
<dbReference type="Proteomes" id="UP000077266">
    <property type="component" value="Unassembled WGS sequence"/>
</dbReference>
<dbReference type="EMBL" id="KV426067">
    <property type="protein sequence ID" value="KZV89651.1"/>
    <property type="molecule type" value="Genomic_DNA"/>
</dbReference>
<dbReference type="OrthoDB" id="2095648at2759"/>